<proteinExistence type="inferred from homology"/>
<dbReference type="Pfam" id="PF01764">
    <property type="entry name" value="Lipase_3"/>
    <property type="match status" value="1"/>
</dbReference>
<evidence type="ECO:0000256" key="5">
    <source>
        <dbReference type="SAM" id="MobiDB-lite"/>
    </source>
</evidence>
<feature type="region of interest" description="Disordered" evidence="5">
    <location>
        <begin position="1"/>
        <end position="21"/>
    </location>
</feature>
<comment type="function">
    <text evidence="4">Acylhydrolase that catalyzes the hydrolysis of phospholipids at the sn-1 position.</text>
</comment>
<dbReference type="AlphaFoldDB" id="A0A176W5H7"/>
<evidence type="ECO:0000313" key="8">
    <source>
        <dbReference type="Proteomes" id="UP000077202"/>
    </source>
</evidence>
<dbReference type="CDD" id="cd00519">
    <property type="entry name" value="Lipase_3"/>
    <property type="match status" value="1"/>
</dbReference>
<sequence length="612" mass="68221">MNNLQGRQVAGAPTIERERDEESASLIQISVVVLRFGRYKKGSQSNEMQYPSVTLTKSPSHNFPQRPVLLVSSNTNSTVRVNTRRWVLNRALSMEKDCPPSFSCSSDGHDPTRRSKHMEECVPHKSHHHLLHGGPHRAPEEAAKLDAKLDAHANGTESGVASRWRELAGCNDWEGLLEPSLDPDLRNEILRYGDFCQVTEDAFPYIANTAHPTGCAYPKRDILAKVGRPKTGYSVERYLYCYVKGSKVGPQDPVMETNWSGFVAVCTDEAEIKRLGRRDIVVAWRGTKTTFEWLQDSVLRQEPLVGRDGLPGHEAARVTAGFWHFFADYPETNQMFRKHSAGKQAVDEVARLLEVYRGEELSITCTGHSLGGALATYCAYQLVEAGTNKIAGATVPVTAITFASPRAGDVVFRRRFEELGAKCLRVKVDQDLVPCTPPGDDAQTVAPVEVVRRLAVQNWGLVQAGADTADHWFEVNRMNLTDHSPYVGYTSVGTTLRLDFSKSPYLRQPSTKLNSTWSNSAAYIEGMIGNYHNLQAYLHLVAGDDHDGKWTLRVDRDLAQINKSADVLAAEYAKTIPGKWWKLENNGMVQNEDGSWVSPVRYDPQSNSDDYD</sequence>
<protein>
    <recommendedName>
        <fullName evidence="4">Phospholipase A1</fullName>
        <ecNumber evidence="4">3.1.1.-</ecNumber>
    </recommendedName>
</protein>
<dbReference type="Gene3D" id="3.40.50.1820">
    <property type="entry name" value="alpha/beta hydrolase"/>
    <property type="match status" value="1"/>
</dbReference>
<dbReference type="EC" id="3.1.1.-" evidence="4"/>
<dbReference type="InterPro" id="IPR029058">
    <property type="entry name" value="AB_hydrolase_fold"/>
</dbReference>
<evidence type="ECO:0000256" key="3">
    <source>
        <dbReference type="ARBA" id="ARBA00023098"/>
    </source>
</evidence>
<feature type="domain" description="Fungal lipase-type" evidence="6">
    <location>
        <begin position="281"/>
        <end position="438"/>
    </location>
</feature>
<reference evidence="7" key="1">
    <citation type="submission" date="2016-03" db="EMBL/GenBank/DDBJ databases">
        <title>Mechanisms controlling the formation of the plant cell surface in tip-growing cells are functionally conserved among land plants.</title>
        <authorList>
            <person name="Honkanen S."/>
            <person name="Jones V.A."/>
            <person name="Morieri G."/>
            <person name="Champion C."/>
            <person name="Hetherington A.J."/>
            <person name="Kelly S."/>
            <person name="Saint-Marcoux D."/>
            <person name="Proust H."/>
            <person name="Prescott H."/>
            <person name="Dolan L."/>
        </authorList>
    </citation>
    <scope>NUCLEOTIDE SEQUENCE [LARGE SCALE GENOMIC DNA]</scope>
    <source>
        <tissue evidence="7">Whole gametophyte</tissue>
    </source>
</reference>
<comment type="caution">
    <text evidence="7">The sequence shown here is derived from an EMBL/GenBank/DDBJ whole genome shotgun (WGS) entry which is preliminary data.</text>
</comment>
<comment type="similarity">
    <text evidence="1 4">Belongs to the AB hydrolase superfamily. Lipase family.</text>
</comment>
<dbReference type="InterPro" id="IPR002921">
    <property type="entry name" value="Fungal_lipase-type"/>
</dbReference>
<keyword evidence="8" id="KW-1185">Reference proteome</keyword>
<dbReference type="GO" id="GO:0016042">
    <property type="term" value="P:lipid catabolic process"/>
    <property type="evidence" value="ECO:0007669"/>
    <property type="project" value="UniProtKB-UniRule"/>
</dbReference>
<keyword evidence="4" id="KW-0442">Lipid degradation</keyword>
<accession>A0A176W5H7</accession>
<evidence type="ECO:0000256" key="2">
    <source>
        <dbReference type="ARBA" id="ARBA00022801"/>
    </source>
</evidence>
<dbReference type="PANTHER" id="PTHR31828">
    <property type="entry name" value="PHOSPHOLIPASE A1-IIGAMMA"/>
    <property type="match status" value="1"/>
</dbReference>
<gene>
    <name evidence="7" type="ORF">AXG93_223s1230</name>
</gene>
<evidence type="ECO:0000259" key="6">
    <source>
        <dbReference type="Pfam" id="PF01764"/>
    </source>
</evidence>
<dbReference type="PANTHER" id="PTHR31828:SF1">
    <property type="entry name" value="PHOSPHOLIPASE A1-IIGAMMA"/>
    <property type="match status" value="1"/>
</dbReference>
<name>A0A176W5H7_MARPO</name>
<dbReference type="InterPro" id="IPR033556">
    <property type="entry name" value="PLA"/>
</dbReference>
<dbReference type="Proteomes" id="UP000077202">
    <property type="component" value="Unassembled WGS sequence"/>
</dbReference>
<evidence type="ECO:0000256" key="1">
    <source>
        <dbReference type="ARBA" id="ARBA00010701"/>
    </source>
</evidence>
<organism evidence="7 8">
    <name type="scientific">Marchantia polymorpha subsp. ruderalis</name>
    <dbReference type="NCBI Taxonomy" id="1480154"/>
    <lineage>
        <taxon>Eukaryota</taxon>
        <taxon>Viridiplantae</taxon>
        <taxon>Streptophyta</taxon>
        <taxon>Embryophyta</taxon>
        <taxon>Marchantiophyta</taxon>
        <taxon>Marchantiopsida</taxon>
        <taxon>Marchantiidae</taxon>
        <taxon>Marchantiales</taxon>
        <taxon>Marchantiaceae</taxon>
        <taxon>Marchantia</taxon>
    </lineage>
</organism>
<keyword evidence="2 4" id="KW-0378">Hydrolase</keyword>
<evidence type="ECO:0000256" key="4">
    <source>
        <dbReference type="RuleBase" id="RU367093"/>
    </source>
</evidence>
<dbReference type="SUPFAM" id="SSF53474">
    <property type="entry name" value="alpha/beta-Hydrolases"/>
    <property type="match status" value="1"/>
</dbReference>
<dbReference type="EMBL" id="LVLJ01001743">
    <property type="protein sequence ID" value="OAE28287.1"/>
    <property type="molecule type" value="Genomic_DNA"/>
</dbReference>
<dbReference type="GO" id="GO:0008970">
    <property type="term" value="F:phospholipase A1 activity"/>
    <property type="evidence" value="ECO:0007669"/>
    <property type="project" value="UniProtKB-UniRule"/>
</dbReference>
<keyword evidence="3 4" id="KW-0443">Lipid metabolism</keyword>
<evidence type="ECO:0000313" key="7">
    <source>
        <dbReference type="EMBL" id="OAE28287.1"/>
    </source>
</evidence>